<dbReference type="RefSeq" id="WP_212921725.1">
    <property type="nucleotide sequence ID" value="NZ_BORP01000006.1"/>
</dbReference>
<dbReference type="AlphaFoldDB" id="A0A919X9E0"/>
<keyword evidence="3" id="KW-1185">Reference proteome</keyword>
<dbReference type="Pfam" id="PF04519">
    <property type="entry name" value="Bactofilin"/>
    <property type="match status" value="1"/>
</dbReference>
<dbReference type="PANTHER" id="PTHR35024">
    <property type="entry name" value="HYPOTHETICAL CYTOSOLIC PROTEIN"/>
    <property type="match status" value="1"/>
</dbReference>
<evidence type="ECO:0008006" key="4">
    <source>
        <dbReference type="Google" id="ProtNLM"/>
    </source>
</evidence>
<protein>
    <recommendedName>
        <fullName evidence="4">Polymer-forming cytoskeletal protein</fullName>
    </recommendedName>
</protein>
<name>A0A919X9E0_9BACI</name>
<comment type="caution">
    <text evidence="2">The sequence shown here is derived from an EMBL/GenBank/DDBJ whole genome shotgun (WGS) entry which is preliminary data.</text>
</comment>
<dbReference type="EMBL" id="BORP01000006">
    <property type="protein sequence ID" value="GIO28264.1"/>
    <property type="molecule type" value="Genomic_DNA"/>
</dbReference>
<dbReference type="InterPro" id="IPR007607">
    <property type="entry name" value="BacA/B"/>
</dbReference>
<dbReference type="PANTHER" id="PTHR35024:SF4">
    <property type="entry name" value="POLYMER-FORMING CYTOSKELETAL PROTEIN"/>
    <property type="match status" value="1"/>
</dbReference>
<sequence length="130" mass="13900">MISKKKDEKVIETIIGSDTVIEGKITLATSLRVDGKVMGEIVSNGDVYIGKDAYVEPSIKAKNIVIAGEVRGDVETTEKVQIEAKGKLTGSATSRGIIIEDGGIFNGNSVIVDGEEKGKKRNKHEEKVAN</sequence>
<reference evidence="2" key="1">
    <citation type="submission" date="2021-03" db="EMBL/GenBank/DDBJ databases">
        <title>Antimicrobial resistance genes in bacteria isolated from Japanese honey, and their potential for conferring macrolide and lincosamide resistance in the American foulbrood pathogen Paenibacillus larvae.</title>
        <authorList>
            <person name="Okamoto M."/>
            <person name="Kumagai M."/>
            <person name="Kanamori H."/>
            <person name="Takamatsu D."/>
        </authorList>
    </citation>
    <scope>NUCLEOTIDE SEQUENCE</scope>
    <source>
        <strain evidence="2">J43TS3</strain>
    </source>
</reference>
<evidence type="ECO:0000313" key="3">
    <source>
        <dbReference type="Proteomes" id="UP000676917"/>
    </source>
</evidence>
<gene>
    <name evidence="2" type="ORF">J43TS3_28750</name>
</gene>
<dbReference type="Proteomes" id="UP000676917">
    <property type="component" value="Unassembled WGS sequence"/>
</dbReference>
<organism evidence="2 3">
    <name type="scientific">Ornithinibacillus bavariensis</name>
    <dbReference type="NCBI Taxonomy" id="545502"/>
    <lineage>
        <taxon>Bacteria</taxon>
        <taxon>Bacillati</taxon>
        <taxon>Bacillota</taxon>
        <taxon>Bacilli</taxon>
        <taxon>Bacillales</taxon>
        <taxon>Bacillaceae</taxon>
        <taxon>Ornithinibacillus</taxon>
    </lineage>
</organism>
<proteinExistence type="inferred from homology"/>
<accession>A0A919X9E0</accession>
<evidence type="ECO:0000256" key="1">
    <source>
        <dbReference type="ARBA" id="ARBA00044755"/>
    </source>
</evidence>
<evidence type="ECO:0000313" key="2">
    <source>
        <dbReference type="EMBL" id="GIO28264.1"/>
    </source>
</evidence>
<comment type="similarity">
    <text evidence="1">Belongs to the bactofilin family.</text>
</comment>